<organism evidence="2 3">
    <name type="scientific">Mucor velutinosus</name>
    <dbReference type="NCBI Taxonomy" id="708070"/>
    <lineage>
        <taxon>Eukaryota</taxon>
        <taxon>Fungi</taxon>
        <taxon>Fungi incertae sedis</taxon>
        <taxon>Mucoromycota</taxon>
        <taxon>Mucoromycotina</taxon>
        <taxon>Mucoromycetes</taxon>
        <taxon>Mucorales</taxon>
        <taxon>Mucorineae</taxon>
        <taxon>Mucoraceae</taxon>
        <taxon>Mucor</taxon>
    </lineage>
</organism>
<gene>
    <name evidence="2" type="ORF">ATC70_000077</name>
</gene>
<reference evidence="2 3" key="1">
    <citation type="submission" date="2022-11" db="EMBL/GenBank/DDBJ databases">
        <title>Mucor velutinosus strain NIH1002 WGS.</title>
        <authorList>
            <person name="Subramanian P."/>
            <person name="Mullikin J.C."/>
            <person name="Segre J.A."/>
            <person name="Zelazny A.M."/>
        </authorList>
    </citation>
    <scope>NUCLEOTIDE SEQUENCE [LARGE SCALE GENOMIC DNA]</scope>
    <source>
        <strain evidence="2 3">NIH1002</strain>
    </source>
</reference>
<dbReference type="EMBL" id="JASEJX010000020">
    <property type="protein sequence ID" value="KAK4513040.1"/>
    <property type="molecule type" value="Genomic_DNA"/>
</dbReference>
<sequence>MKARFKNKVFTLQLERIRALSTSVSGIETRNAIDPTDRVSTASGDAEQVRQLEVLIENQIQKETSQNMPRSATRWLEQGERSNKYFYRSIKGARVSTDNSILKVLYYWGYLGGSSSYQQGGTSYRYSPWGMFQLMYAYHLWIGDMLMELPTRDVLLSLLTHAPKSKSPGLDGLPFELYQYLAGVSTDFLDLLVDVLGAAFSGVFPPSWQQTRMVLLFKKGDPQLLVNWRPLSLINSDAKLFTKLIANRMNKVLPKLINPYQTGFLPHRLISDNGWLNQLLMSHLRVVAPDLPQVAVLLDQEKAYDRVHPEYLCRVLLRFGFPGELVSCLSSLFFGTKISVSINGWLGAPVPQLRGLRQGDPLSPLLFNLAFEPLLRSLLACPGLSGVTLSPVDIPRKWKPSPVEVRVDHGTGARNWTLDFVSGSVAPPPVKILSYADDLEVFLSSPEEWCVLLSVLDLYGRASNAKVNISKTVLVSLSGVSHSAWVALADSTGLQWHDAHSRGAVRYLGYPLYHTESQLQDYLDGVLVKVQRHSNLLKQRNLSIRGAGLVANSLLLSKVYHLLRVVPGGATTASWLKSLTTVVREYLVSFRPGVAWSTLCLPRKFGGVGLVDIADQSLALHLVYLQRLLRPPSPNDFVSSWLVYAFQVYTGHKSILPWFCFPGLYQSLPSSGWSARWFLDLPLCSVLSTVPSVRPPRDPSSLDPRFLVSDVSFWQPDLGIVDGVTSHLAWSSRVLRPVFLALNRDRGPVSLVFPPVMDSKIVLSQADYFTMPRSDGATSWMPDCTHWTVSNSSRSAAPVARLSLGALRRYWHPAKGTITSRMGPPLKLPAHLLLSPALWRLFWSLELPAKAFTPWWRLLHDRVPHRSWCHKIMPTKFCLLLVLFADVVSLLSLQELLPSASSIWLALTTFCSGSDLLVIDEDVLIALGAAYSTLWKYHWRCAINEEEPWIASAAINMVRQDHGTLLSSLSLASVQAGTLSLPVNSV</sequence>
<name>A0AAN7DC29_9FUNG</name>
<dbReference type="GeneID" id="89943779"/>
<proteinExistence type="predicted"/>
<protein>
    <recommendedName>
        <fullName evidence="1">Reverse transcriptase domain-containing protein</fullName>
    </recommendedName>
</protein>
<dbReference type="PANTHER" id="PTHR19446">
    <property type="entry name" value="REVERSE TRANSCRIPTASES"/>
    <property type="match status" value="1"/>
</dbReference>
<dbReference type="Pfam" id="PF00078">
    <property type="entry name" value="RVT_1"/>
    <property type="match status" value="1"/>
</dbReference>
<dbReference type="SUPFAM" id="SSF56672">
    <property type="entry name" value="DNA/RNA polymerases"/>
    <property type="match status" value="1"/>
</dbReference>
<keyword evidence="3" id="KW-1185">Reference proteome</keyword>
<dbReference type="PROSITE" id="PS50878">
    <property type="entry name" value="RT_POL"/>
    <property type="match status" value="1"/>
</dbReference>
<dbReference type="InterPro" id="IPR043502">
    <property type="entry name" value="DNA/RNA_pol_sf"/>
</dbReference>
<evidence type="ECO:0000313" key="2">
    <source>
        <dbReference type="EMBL" id="KAK4513040.1"/>
    </source>
</evidence>
<dbReference type="CDD" id="cd01650">
    <property type="entry name" value="RT_nLTR_like"/>
    <property type="match status" value="1"/>
</dbReference>
<dbReference type="InterPro" id="IPR000477">
    <property type="entry name" value="RT_dom"/>
</dbReference>
<evidence type="ECO:0000313" key="3">
    <source>
        <dbReference type="Proteomes" id="UP001304243"/>
    </source>
</evidence>
<dbReference type="AlphaFoldDB" id="A0AAN7DC29"/>
<dbReference type="RefSeq" id="XP_064679706.1">
    <property type="nucleotide sequence ID" value="XM_064819499.1"/>
</dbReference>
<comment type="caution">
    <text evidence="2">The sequence shown here is derived from an EMBL/GenBank/DDBJ whole genome shotgun (WGS) entry which is preliminary data.</text>
</comment>
<evidence type="ECO:0000259" key="1">
    <source>
        <dbReference type="PROSITE" id="PS50878"/>
    </source>
</evidence>
<feature type="domain" description="Reverse transcriptase" evidence="1">
    <location>
        <begin position="197"/>
        <end position="512"/>
    </location>
</feature>
<dbReference type="Proteomes" id="UP001304243">
    <property type="component" value="Unassembled WGS sequence"/>
</dbReference>
<accession>A0AAN7DC29</accession>